<dbReference type="RefSeq" id="WP_190425595.1">
    <property type="nucleotide sequence ID" value="NZ_JAMPKK010000018.1"/>
</dbReference>
<dbReference type="InterPro" id="IPR019734">
    <property type="entry name" value="TPR_rpt"/>
</dbReference>
<evidence type="ECO:0000256" key="2">
    <source>
        <dbReference type="ARBA" id="ARBA00022803"/>
    </source>
</evidence>
<sequence>MGENQRIYFLATAVVGIILTGLAYFIWETITTSNIFEKGVNLYKQKDFASAEAKFRRVIERHRTNDMARLFLGNSLMAQNKLDEATPVFRELTERSPKNIDAYLRLGDALMKQNKLEEAIANLQKARELYKAPSPEQKQLEDLIEQIKLNTPTP</sequence>
<protein>
    <submittedName>
        <fullName evidence="5">Tetratricopeptide repeat protein</fullName>
    </submittedName>
</protein>
<keyword evidence="4" id="KW-0472">Membrane</keyword>
<evidence type="ECO:0000256" key="3">
    <source>
        <dbReference type="PROSITE-ProRule" id="PRU00339"/>
    </source>
</evidence>
<comment type="caution">
    <text evidence="5">The sequence shown here is derived from an EMBL/GenBank/DDBJ whole genome shotgun (WGS) entry which is preliminary data.</text>
</comment>
<keyword evidence="6" id="KW-1185">Reference proteome</keyword>
<feature type="repeat" description="TPR" evidence="3">
    <location>
        <begin position="100"/>
        <end position="133"/>
    </location>
</feature>
<dbReference type="PROSITE" id="PS50005">
    <property type="entry name" value="TPR"/>
    <property type="match status" value="1"/>
</dbReference>
<dbReference type="PANTHER" id="PTHR44943">
    <property type="entry name" value="CELLULOSE SYNTHASE OPERON PROTEIN C"/>
    <property type="match status" value="1"/>
</dbReference>
<evidence type="ECO:0000256" key="1">
    <source>
        <dbReference type="ARBA" id="ARBA00022737"/>
    </source>
</evidence>
<evidence type="ECO:0000313" key="6">
    <source>
        <dbReference type="Proteomes" id="UP001442494"/>
    </source>
</evidence>
<keyword evidence="4" id="KW-0812">Transmembrane</keyword>
<keyword evidence="1" id="KW-0677">Repeat</keyword>
<keyword evidence="4" id="KW-1133">Transmembrane helix</keyword>
<evidence type="ECO:0000313" key="5">
    <source>
        <dbReference type="EMBL" id="MEP0864873.1"/>
    </source>
</evidence>
<dbReference type="PANTHER" id="PTHR44943:SF8">
    <property type="entry name" value="TPR REPEAT-CONTAINING PROTEIN MJ0263"/>
    <property type="match status" value="1"/>
</dbReference>
<organism evidence="5 6">
    <name type="scientific">Funiculus sociatus GB2-A5</name>
    <dbReference type="NCBI Taxonomy" id="2933946"/>
    <lineage>
        <taxon>Bacteria</taxon>
        <taxon>Bacillati</taxon>
        <taxon>Cyanobacteriota</taxon>
        <taxon>Cyanophyceae</taxon>
        <taxon>Coleofasciculales</taxon>
        <taxon>Coleofasciculaceae</taxon>
        <taxon>Funiculus</taxon>
    </lineage>
</organism>
<keyword evidence="2 3" id="KW-0802">TPR repeat</keyword>
<dbReference type="Gene3D" id="1.25.40.10">
    <property type="entry name" value="Tetratricopeptide repeat domain"/>
    <property type="match status" value="1"/>
</dbReference>
<dbReference type="SMART" id="SM00028">
    <property type="entry name" value="TPR"/>
    <property type="match status" value="3"/>
</dbReference>
<accession>A0ABV0JMZ4</accession>
<name>A0ABV0JMZ4_9CYAN</name>
<feature type="transmembrane region" description="Helical" evidence="4">
    <location>
        <begin position="7"/>
        <end position="27"/>
    </location>
</feature>
<gene>
    <name evidence="5" type="ORF">NDI37_10365</name>
</gene>
<proteinExistence type="predicted"/>
<reference evidence="5 6" key="1">
    <citation type="submission" date="2022-04" db="EMBL/GenBank/DDBJ databases">
        <title>Positive selection, recombination, and allopatry shape intraspecific diversity of widespread and dominant cyanobacteria.</title>
        <authorList>
            <person name="Wei J."/>
            <person name="Shu W."/>
            <person name="Hu C."/>
        </authorList>
    </citation>
    <scope>NUCLEOTIDE SEQUENCE [LARGE SCALE GENOMIC DNA]</scope>
    <source>
        <strain evidence="5 6">GB2-A5</strain>
    </source>
</reference>
<dbReference type="InterPro" id="IPR051685">
    <property type="entry name" value="Ycf3/AcsC/BcsC/TPR_MFPF"/>
</dbReference>
<dbReference type="Pfam" id="PF14559">
    <property type="entry name" value="TPR_19"/>
    <property type="match status" value="1"/>
</dbReference>
<dbReference type="Pfam" id="PF13174">
    <property type="entry name" value="TPR_6"/>
    <property type="match status" value="1"/>
</dbReference>
<dbReference type="InterPro" id="IPR011990">
    <property type="entry name" value="TPR-like_helical_dom_sf"/>
</dbReference>
<dbReference type="Proteomes" id="UP001442494">
    <property type="component" value="Unassembled WGS sequence"/>
</dbReference>
<dbReference type="SUPFAM" id="SSF48452">
    <property type="entry name" value="TPR-like"/>
    <property type="match status" value="1"/>
</dbReference>
<evidence type="ECO:0000256" key="4">
    <source>
        <dbReference type="SAM" id="Phobius"/>
    </source>
</evidence>
<dbReference type="EMBL" id="JAMPKK010000018">
    <property type="protein sequence ID" value="MEP0864873.1"/>
    <property type="molecule type" value="Genomic_DNA"/>
</dbReference>